<protein>
    <recommendedName>
        <fullName evidence="6">TBP-associated factor 6</fullName>
    </recommendedName>
    <alternativeName>
        <fullName evidence="7">Transcription initiation factor TFIID subunit 6</fullName>
    </alternativeName>
</protein>
<accession>I2GUZ7</accession>
<dbReference type="InterPro" id="IPR011442">
    <property type="entry name" value="TAF6_C"/>
</dbReference>
<dbReference type="Gene3D" id="1.25.40.770">
    <property type="entry name" value="TAF6, C-terminal HEAT repeat domain"/>
    <property type="match status" value="1"/>
</dbReference>
<evidence type="ECO:0000256" key="4">
    <source>
        <dbReference type="ARBA" id="ARBA00023163"/>
    </source>
</evidence>
<evidence type="ECO:0000256" key="6">
    <source>
        <dbReference type="ARBA" id="ARBA00076308"/>
    </source>
</evidence>
<keyword evidence="4" id="KW-0804">Transcription</keyword>
<dbReference type="InterPro" id="IPR037796">
    <property type="entry name" value="TAF6"/>
</dbReference>
<dbReference type="STRING" id="1071380.I2GUZ7"/>
<dbReference type="CDD" id="cd08050">
    <property type="entry name" value="TAF6C"/>
    <property type="match status" value="1"/>
</dbReference>
<dbReference type="InParanoid" id="I2GUZ7"/>
<dbReference type="PANTHER" id="PTHR10221">
    <property type="entry name" value="TRANSCRIPTION INITIATION FACTOR TFIID SUBUNIT 6"/>
    <property type="match status" value="1"/>
</dbReference>
<keyword evidence="5" id="KW-0539">Nucleus</keyword>
<comment type="subcellular location">
    <subcellularLocation>
        <location evidence="1">Nucleus</location>
    </subcellularLocation>
</comment>
<dbReference type="RefSeq" id="XP_004177468.1">
    <property type="nucleotide sequence ID" value="XM_004177420.1"/>
</dbReference>
<evidence type="ECO:0000313" key="10">
    <source>
        <dbReference type="EMBL" id="CCH57949.1"/>
    </source>
</evidence>
<evidence type="ECO:0000256" key="2">
    <source>
        <dbReference type="ARBA" id="ARBA00007688"/>
    </source>
</evidence>
<feature type="compositionally biased region" description="Polar residues" evidence="8">
    <location>
        <begin position="209"/>
        <end position="234"/>
    </location>
</feature>
<dbReference type="GO" id="GO:0005829">
    <property type="term" value="C:cytosol"/>
    <property type="evidence" value="ECO:0007669"/>
    <property type="project" value="EnsemblFungi"/>
</dbReference>
<name>I2GUZ7_HENB6</name>
<dbReference type="GO" id="GO:2000144">
    <property type="term" value="P:positive regulation of DNA-templated transcription initiation"/>
    <property type="evidence" value="ECO:0007669"/>
    <property type="project" value="EnsemblFungi"/>
</dbReference>
<dbReference type="CDD" id="cd22931">
    <property type="entry name" value="HFD_TAF6"/>
    <property type="match status" value="1"/>
</dbReference>
<dbReference type="FunCoup" id="I2GUZ7">
    <property type="interactions" value="1290"/>
</dbReference>
<dbReference type="KEGG" id="tbl:TBLA_0A01500"/>
<dbReference type="SUPFAM" id="SSF48371">
    <property type="entry name" value="ARM repeat"/>
    <property type="match status" value="1"/>
</dbReference>
<dbReference type="GO" id="GO:0046982">
    <property type="term" value="F:protein heterodimerization activity"/>
    <property type="evidence" value="ECO:0007669"/>
    <property type="project" value="InterPro"/>
</dbReference>
<evidence type="ECO:0000256" key="8">
    <source>
        <dbReference type="SAM" id="MobiDB-lite"/>
    </source>
</evidence>
<dbReference type="Pfam" id="PF07571">
    <property type="entry name" value="TAF6_C"/>
    <property type="match status" value="1"/>
</dbReference>
<dbReference type="InterPro" id="IPR016024">
    <property type="entry name" value="ARM-type_fold"/>
</dbReference>
<evidence type="ECO:0000256" key="3">
    <source>
        <dbReference type="ARBA" id="ARBA00023015"/>
    </source>
</evidence>
<evidence type="ECO:0000259" key="9">
    <source>
        <dbReference type="SMART" id="SM00803"/>
    </source>
</evidence>
<dbReference type="GO" id="GO:0005669">
    <property type="term" value="C:transcription factor TFIID complex"/>
    <property type="evidence" value="ECO:0007669"/>
    <property type="project" value="EnsemblFungi"/>
</dbReference>
<dbReference type="GO" id="GO:0006325">
    <property type="term" value="P:chromatin organization"/>
    <property type="evidence" value="ECO:0007669"/>
    <property type="project" value="EnsemblFungi"/>
</dbReference>
<evidence type="ECO:0000256" key="1">
    <source>
        <dbReference type="ARBA" id="ARBA00004123"/>
    </source>
</evidence>
<dbReference type="InterPro" id="IPR046344">
    <property type="entry name" value="TAF6_C_sf"/>
</dbReference>
<feature type="compositionally biased region" description="Low complexity" evidence="8">
    <location>
        <begin position="374"/>
        <end position="402"/>
    </location>
</feature>
<organism evidence="10 11">
    <name type="scientific">Henningerozyma blattae (strain ATCC 34711 / CBS 6284 / DSM 70876 / NBRC 10599 / NRRL Y-10934 / UCD 77-7)</name>
    <name type="common">Yeast</name>
    <name type="synonym">Tetrapisispora blattae</name>
    <dbReference type="NCBI Taxonomy" id="1071380"/>
    <lineage>
        <taxon>Eukaryota</taxon>
        <taxon>Fungi</taxon>
        <taxon>Dikarya</taxon>
        <taxon>Ascomycota</taxon>
        <taxon>Saccharomycotina</taxon>
        <taxon>Saccharomycetes</taxon>
        <taxon>Saccharomycetales</taxon>
        <taxon>Saccharomycetaceae</taxon>
        <taxon>Henningerozyma</taxon>
    </lineage>
</organism>
<evidence type="ECO:0000256" key="7">
    <source>
        <dbReference type="ARBA" id="ARBA00093655"/>
    </source>
</evidence>
<dbReference type="GO" id="GO:0046695">
    <property type="term" value="C:SLIK (SAGA-like) complex"/>
    <property type="evidence" value="ECO:0007669"/>
    <property type="project" value="EnsemblFungi"/>
</dbReference>
<feature type="domain" description="TATA box binding protein associated factor (TAF) histone-like fold" evidence="9">
    <location>
        <begin position="10"/>
        <end position="74"/>
    </location>
</feature>
<keyword evidence="11" id="KW-1185">Reference proteome</keyword>
<feature type="region of interest" description="Disordered" evidence="8">
    <location>
        <begin position="367"/>
        <end position="429"/>
    </location>
</feature>
<comment type="similarity">
    <text evidence="2">Belongs to the TAF6 family.</text>
</comment>
<dbReference type="GO" id="GO:0016251">
    <property type="term" value="F:RNA polymerase II general transcription initiation factor activity"/>
    <property type="evidence" value="ECO:0007669"/>
    <property type="project" value="InterPro"/>
</dbReference>
<reference evidence="10 11" key="1">
    <citation type="journal article" date="2011" name="Proc. Natl. Acad. Sci. U.S.A.">
        <title>Evolutionary erosion of yeast sex chromosomes by mating-type switching accidents.</title>
        <authorList>
            <person name="Gordon J.L."/>
            <person name="Armisen D."/>
            <person name="Proux-Wera E."/>
            <person name="Oheigeartaigh S.S."/>
            <person name="Byrne K.P."/>
            <person name="Wolfe K.H."/>
        </authorList>
    </citation>
    <scope>NUCLEOTIDE SEQUENCE [LARGE SCALE GENOMIC DNA]</scope>
    <source>
        <strain evidence="11">ATCC 34711 / CBS 6284 / DSM 70876 / NBRC 10599 / NRRL Y-10934 / UCD 77-7</strain>
    </source>
</reference>
<dbReference type="SUPFAM" id="SSF47113">
    <property type="entry name" value="Histone-fold"/>
    <property type="match status" value="1"/>
</dbReference>
<dbReference type="GO" id="GO:0003682">
    <property type="term" value="F:chromatin binding"/>
    <property type="evidence" value="ECO:0007669"/>
    <property type="project" value="EnsemblFungi"/>
</dbReference>
<evidence type="ECO:0000313" key="11">
    <source>
        <dbReference type="Proteomes" id="UP000002866"/>
    </source>
</evidence>
<dbReference type="PANTHER" id="PTHR10221:SF9">
    <property type="entry name" value="TRANSCRIPTION INITIATION FACTOR TFIID SUBUNIT 6"/>
    <property type="match status" value="1"/>
</dbReference>
<dbReference type="GO" id="GO:0051123">
    <property type="term" value="P:RNA polymerase II preinitiation complex assembly"/>
    <property type="evidence" value="ECO:0007669"/>
    <property type="project" value="EnsemblFungi"/>
</dbReference>
<dbReference type="GO" id="GO:0003713">
    <property type="term" value="F:transcription coactivator activity"/>
    <property type="evidence" value="ECO:0007669"/>
    <property type="project" value="TreeGrafter"/>
</dbReference>
<dbReference type="GeneID" id="14492830"/>
<dbReference type="OMA" id="VPLHYVE"/>
<dbReference type="Gene3D" id="1.10.20.10">
    <property type="entry name" value="Histone, subunit A"/>
    <property type="match status" value="1"/>
</dbReference>
<dbReference type="HOGENOM" id="CLU_021711_3_1_1"/>
<gene>
    <name evidence="10" type="primary">TBLA0A01500</name>
    <name evidence="10" type="ORF">TBLA_0A01500</name>
</gene>
<dbReference type="eggNOG" id="KOG2549">
    <property type="taxonomic scope" value="Eukaryota"/>
</dbReference>
<dbReference type="GO" id="GO:0045944">
    <property type="term" value="P:positive regulation of transcription by RNA polymerase II"/>
    <property type="evidence" value="ECO:0007669"/>
    <property type="project" value="EnsemblFungi"/>
</dbReference>
<dbReference type="FunFam" id="1.10.20.10:FF:000033">
    <property type="entry name" value="Transcription initiation factor TFIID complex subunit"/>
    <property type="match status" value="1"/>
</dbReference>
<proteinExistence type="inferred from homology"/>
<keyword evidence="3" id="KW-0805">Transcription regulation</keyword>
<dbReference type="GO" id="GO:0042802">
    <property type="term" value="F:identical protein binding"/>
    <property type="evidence" value="ECO:0007669"/>
    <property type="project" value="EnsemblFungi"/>
</dbReference>
<sequence>MSNQQTSYTLWSPQDTVQDVAESLGIDNVPEDVLKALAMDVEYRILEIIEQAAKFKRHAKRNVLSTNDIAKSLTVLNVEPLYGYHNHQVLNGHSNQSSIGFTRCQVPGAPDRPVYFISGDEEADLEKLLQQPLPPIPRLPTFSAHWLAVEGVQPAIPQNPRLQEIRMAQPPAIRGAIVTALNDNSIHAEGDNGTGSGTGSTNNVLDGPDSSTIAGANNSINGLSNPNIQSSRPRVTSRVKPGSHSNTQLKPLVRHVLSRELQLYFDKVVEALTSSSSSPDSSHLRSAALTSLRTDSGLHQLVPYFIQFIAEQITHHLNDLDLLTSILEMIYSLLSNESIFLDPYIHSLMPSILTLLLAKKLGTPPNNLPKLTSNNNNNNNINNNINNNNNTDKSDVSSSSTKNENKDKDNDIEMKDTDTTTTNPQEDDLKGYLEKTNALRDFAASMLDYVLKKFPQIYKSLKPRVARTLLKTFLDLNHVFGTYYGCLRGIAVLGNETIRFFLGNLNNWSNLVLNDNKFTELEERYLIDCILDILVLLKCDLPMVYKGKEEEVTDEERTNLESRCGLTISKEVLKRDDKKELICAIFFGE</sequence>
<dbReference type="InterPro" id="IPR009072">
    <property type="entry name" value="Histone-fold"/>
</dbReference>
<dbReference type="GO" id="GO:0000124">
    <property type="term" value="C:SAGA complex"/>
    <property type="evidence" value="ECO:0007669"/>
    <property type="project" value="EnsemblFungi"/>
</dbReference>
<dbReference type="Pfam" id="PF02969">
    <property type="entry name" value="TAF"/>
    <property type="match status" value="1"/>
</dbReference>
<dbReference type="AlphaFoldDB" id="I2GUZ7"/>
<dbReference type="Proteomes" id="UP000002866">
    <property type="component" value="Chromosome 1"/>
</dbReference>
<dbReference type="InterPro" id="IPR004823">
    <property type="entry name" value="TAF_TATA-bd_Histone-like_dom"/>
</dbReference>
<dbReference type="OrthoDB" id="361039at2759"/>
<dbReference type="SMART" id="SM00803">
    <property type="entry name" value="TAF"/>
    <property type="match status" value="1"/>
</dbReference>
<dbReference type="EMBL" id="HE806316">
    <property type="protein sequence ID" value="CCH57949.1"/>
    <property type="molecule type" value="Genomic_DNA"/>
</dbReference>
<evidence type="ECO:0000256" key="5">
    <source>
        <dbReference type="ARBA" id="ARBA00023242"/>
    </source>
</evidence>
<feature type="compositionally biased region" description="Basic and acidic residues" evidence="8">
    <location>
        <begin position="403"/>
        <end position="418"/>
    </location>
</feature>
<feature type="region of interest" description="Disordered" evidence="8">
    <location>
        <begin position="187"/>
        <end position="246"/>
    </location>
</feature>
<dbReference type="GO" id="GO:0061629">
    <property type="term" value="F:RNA polymerase II-specific DNA-binding transcription factor binding"/>
    <property type="evidence" value="ECO:0007669"/>
    <property type="project" value="EnsemblFungi"/>
</dbReference>